<protein>
    <submittedName>
        <fullName evidence="2">Uncharacterized protein</fullName>
    </submittedName>
</protein>
<gene>
    <name evidence="2" type="ORF">SteCoe_30470</name>
</gene>
<dbReference type="EMBL" id="MPUH01000999">
    <property type="protein sequence ID" value="OMJ71342.1"/>
    <property type="molecule type" value="Genomic_DNA"/>
</dbReference>
<name>A0A1R2B3K1_9CILI</name>
<organism evidence="2 3">
    <name type="scientific">Stentor coeruleus</name>
    <dbReference type="NCBI Taxonomy" id="5963"/>
    <lineage>
        <taxon>Eukaryota</taxon>
        <taxon>Sar</taxon>
        <taxon>Alveolata</taxon>
        <taxon>Ciliophora</taxon>
        <taxon>Postciliodesmatophora</taxon>
        <taxon>Heterotrichea</taxon>
        <taxon>Heterotrichida</taxon>
        <taxon>Stentoridae</taxon>
        <taxon>Stentor</taxon>
    </lineage>
</organism>
<keyword evidence="3" id="KW-1185">Reference proteome</keyword>
<proteinExistence type="predicted"/>
<dbReference type="Proteomes" id="UP000187209">
    <property type="component" value="Unassembled WGS sequence"/>
</dbReference>
<feature type="coiled-coil region" evidence="1">
    <location>
        <begin position="258"/>
        <end position="285"/>
    </location>
</feature>
<feature type="coiled-coil region" evidence="1">
    <location>
        <begin position="84"/>
        <end position="139"/>
    </location>
</feature>
<keyword evidence="1" id="KW-0175">Coiled coil</keyword>
<feature type="coiled-coil region" evidence="1">
    <location>
        <begin position="310"/>
        <end position="344"/>
    </location>
</feature>
<evidence type="ECO:0000313" key="2">
    <source>
        <dbReference type="EMBL" id="OMJ71342.1"/>
    </source>
</evidence>
<accession>A0A1R2B3K1</accession>
<comment type="caution">
    <text evidence="2">The sequence shown here is derived from an EMBL/GenBank/DDBJ whole genome shotgun (WGS) entry which is preliminary data.</text>
</comment>
<sequence length="461" mass="53714">MNYRNYSWADSITSIINKTECNLSRGVISSIKTTSDRKKISSNFQSIPNKINILDHKTLTTGNEDYSTTSINFQDFKNYVFEKLQSQQKEIEKLKTKTEQLEISGAKTLINKEDYEIAIETAENKYVNEMKKVENIQRSYVTLENLRISEEITKKYVAEQMQLFEESFKDLRSVYYNLPNIISKETEENVKGLCKTFSTVEELKKVKNNLFRENEKFVQETNEFCQNLDIKLSNSLEKTQLISNKITDQFERSIKGVKDSFKILKKRTERKLTEFEQNLDSFSQKFIDDINFLEKTFKNKLNNSDFAEEIKEAKQRGREAKKSHEKLINKLVQLEQRVSLLEETSESESISELTPAKKSFEPLNSIISEFGSIDTEYTRSKSQSIKIPTNKPINYKLFAEITEEFTELNAIKKDKVHVSKLNIPLINSETPPESKDNLNDEIIINSDFTRKSESPFEFSKI</sequence>
<evidence type="ECO:0000313" key="3">
    <source>
        <dbReference type="Proteomes" id="UP000187209"/>
    </source>
</evidence>
<dbReference type="AlphaFoldDB" id="A0A1R2B3K1"/>
<evidence type="ECO:0000256" key="1">
    <source>
        <dbReference type="SAM" id="Coils"/>
    </source>
</evidence>
<reference evidence="2 3" key="1">
    <citation type="submission" date="2016-11" db="EMBL/GenBank/DDBJ databases">
        <title>The macronuclear genome of Stentor coeruleus: a giant cell with tiny introns.</title>
        <authorList>
            <person name="Slabodnick M."/>
            <person name="Ruby J.G."/>
            <person name="Reiff S.B."/>
            <person name="Swart E.C."/>
            <person name="Gosai S."/>
            <person name="Prabakaran S."/>
            <person name="Witkowska E."/>
            <person name="Larue G.E."/>
            <person name="Fisher S."/>
            <person name="Freeman R.M."/>
            <person name="Gunawardena J."/>
            <person name="Chu W."/>
            <person name="Stover N.A."/>
            <person name="Gregory B.D."/>
            <person name="Nowacki M."/>
            <person name="Derisi J."/>
            <person name="Roy S.W."/>
            <person name="Marshall W.F."/>
            <person name="Sood P."/>
        </authorList>
    </citation>
    <scope>NUCLEOTIDE SEQUENCE [LARGE SCALE GENOMIC DNA]</scope>
    <source>
        <strain evidence="2">WM001</strain>
    </source>
</reference>